<dbReference type="AlphaFoldDB" id="A0A067MND7"/>
<keyword evidence="1" id="KW-0812">Transmembrane</keyword>
<feature type="transmembrane region" description="Helical" evidence="1">
    <location>
        <begin position="108"/>
        <end position="126"/>
    </location>
</feature>
<organism evidence="2 3">
    <name type="scientific">Botryobasidium botryosum (strain FD-172 SS1)</name>
    <dbReference type="NCBI Taxonomy" id="930990"/>
    <lineage>
        <taxon>Eukaryota</taxon>
        <taxon>Fungi</taxon>
        <taxon>Dikarya</taxon>
        <taxon>Basidiomycota</taxon>
        <taxon>Agaricomycotina</taxon>
        <taxon>Agaricomycetes</taxon>
        <taxon>Cantharellales</taxon>
        <taxon>Botryobasidiaceae</taxon>
        <taxon>Botryobasidium</taxon>
    </lineage>
</organism>
<accession>A0A067MND7</accession>
<sequence length="166" mass="18703">MAEGARLELHECKLGFEIPQDFYMSYPLVCVLLLFLPNLFFFCAELLSCLPHRRHHIHASPLQFFFQSYIPLIPPPFCLLSVPPTHHTPRPHTHPSVPSGNTTLFSKAYALLASPCFPLTFFWLCLSPSLASLSSLTFSFSRGLVLSFCPPSILATPHPFQTHHVN</sequence>
<dbReference type="Proteomes" id="UP000027195">
    <property type="component" value="Unassembled WGS sequence"/>
</dbReference>
<keyword evidence="1" id="KW-0472">Membrane</keyword>
<dbReference type="EMBL" id="KL198044">
    <property type="protein sequence ID" value="KDQ13362.1"/>
    <property type="molecule type" value="Genomic_DNA"/>
</dbReference>
<protein>
    <submittedName>
        <fullName evidence="2">Uncharacterized protein</fullName>
    </submittedName>
</protein>
<dbReference type="HOGENOM" id="CLU_1602419_0_0_1"/>
<feature type="transmembrane region" description="Helical" evidence="1">
    <location>
        <begin position="26"/>
        <end position="50"/>
    </location>
</feature>
<proteinExistence type="predicted"/>
<gene>
    <name evidence="2" type="ORF">BOTBODRAFT_373601</name>
</gene>
<keyword evidence="1" id="KW-1133">Transmembrane helix</keyword>
<keyword evidence="3" id="KW-1185">Reference proteome</keyword>
<evidence type="ECO:0000313" key="2">
    <source>
        <dbReference type="EMBL" id="KDQ13362.1"/>
    </source>
</evidence>
<evidence type="ECO:0000313" key="3">
    <source>
        <dbReference type="Proteomes" id="UP000027195"/>
    </source>
</evidence>
<reference evidence="3" key="1">
    <citation type="journal article" date="2014" name="Proc. Natl. Acad. Sci. U.S.A.">
        <title>Extensive sampling of basidiomycete genomes demonstrates inadequacy of the white-rot/brown-rot paradigm for wood decay fungi.</title>
        <authorList>
            <person name="Riley R."/>
            <person name="Salamov A.A."/>
            <person name="Brown D.W."/>
            <person name="Nagy L.G."/>
            <person name="Floudas D."/>
            <person name="Held B.W."/>
            <person name="Levasseur A."/>
            <person name="Lombard V."/>
            <person name="Morin E."/>
            <person name="Otillar R."/>
            <person name="Lindquist E.A."/>
            <person name="Sun H."/>
            <person name="LaButti K.M."/>
            <person name="Schmutz J."/>
            <person name="Jabbour D."/>
            <person name="Luo H."/>
            <person name="Baker S.E."/>
            <person name="Pisabarro A.G."/>
            <person name="Walton J.D."/>
            <person name="Blanchette R.A."/>
            <person name="Henrissat B."/>
            <person name="Martin F."/>
            <person name="Cullen D."/>
            <person name="Hibbett D.S."/>
            <person name="Grigoriev I.V."/>
        </authorList>
    </citation>
    <scope>NUCLEOTIDE SEQUENCE [LARGE SCALE GENOMIC DNA]</scope>
    <source>
        <strain evidence="3">FD-172 SS1</strain>
    </source>
</reference>
<dbReference type="InParanoid" id="A0A067MND7"/>
<evidence type="ECO:0000256" key="1">
    <source>
        <dbReference type="SAM" id="Phobius"/>
    </source>
</evidence>
<name>A0A067MND7_BOTB1</name>